<dbReference type="EMBL" id="JBHSYS010000001">
    <property type="protein sequence ID" value="MFC6955649.1"/>
    <property type="molecule type" value="Genomic_DNA"/>
</dbReference>
<feature type="transmembrane region" description="Helical" evidence="1">
    <location>
        <begin position="65"/>
        <end position="88"/>
    </location>
</feature>
<dbReference type="InterPro" id="IPR009200">
    <property type="entry name" value="DUF1269_membrane"/>
</dbReference>
<evidence type="ECO:0000256" key="1">
    <source>
        <dbReference type="SAM" id="Phobius"/>
    </source>
</evidence>
<keyword evidence="1" id="KW-0472">Membrane</keyword>
<evidence type="ECO:0000313" key="2">
    <source>
        <dbReference type="EMBL" id="MFC6955649.1"/>
    </source>
</evidence>
<dbReference type="Pfam" id="PF06897">
    <property type="entry name" value="DUF1269"/>
    <property type="match status" value="1"/>
</dbReference>
<keyword evidence="1" id="KW-0812">Transmembrane</keyword>
<sequence length="156" mass="16347">MTEGSGAVDSPERLFVLAYPDAATAEAARDRLLELQRPEHITIRDLAVAENRDGKIKLRQYRNNTAIGFAVGGMWGGLIGLLVFAPFVGLALGAAAGAVGGAQTDTGIDDESMKTLARHLAPGAAALFVLEEGASRDRIVEDLASFGGTLLDDPLK</sequence>
<comment type="caution">
    <text evidence="2">The sequence shown here is derived from an EMBL/GenBank/DDBJ whole genome shotgun (WGS) entry which is preliminary data.</text>
</comment>
<dbReference type="RefSeq" id="WP_382352270.1">
    <property type="nucleotide sequence ID" value="NZ_JBHMBP010000004.1"/>
</dbReference>
<reference evidence="3" key="1">
    <citation type="journal article" date="2019" name="Int. J. Syst. Evol. Microbiol.">
        <title>The Global Catalogue of Microorganisms (GCM) 10K type strain sequencing project: providing services to taxonomists for standard genome sequencing and annotation.</title>
        <authorList>
            <consortium name="The Broad Institute Genomics Platform"/>
            <consortium name="The Broad Institute Genome Sequencing Center for Infectious Disease"/>
            <person name="Wu L."/>
            <person name="Ma J."/>
        </authorList>
    </citation>
    <scope>NUCLEOTIDE SEQUENCE [LARGE SCALE GENOMIC DNA]</scope>
    <source>
        <strain evidence="3">KACC 12634</strain>
    </source>
</reference>
<dbReference type="Proteomes" id="UP001596470">
    <property type="component" value="Unassembled WGS sequence"/>
</dbReference>
<protein>
    <submittedName>
        <fullName evidence="2">DUF1269 domain-containing protein</fullName>
    </submittedName>
</protein>
<evidence type="ECO:0000313" key="3">
    <source>
        <dbReference type="Proteomes" id="UP001596470"/>
    </source>
</evidence>
<accession>A0ABW2D3N6</accession>
<proteinExistence type="predicted"/>
<name>A0ABW2D3N6_9ACTN</name>
<keyword evidence="1" id="KW-1133">Transmembrane helix</keyword>
<organism evidence="2 3">
    <name type="scientific">Glycomyces mayteni</name>
    <dbReference type="NCBI Taxonomy" id="543887"/>
    <lineage>
        <taxon>Bacteria</taxon>
        <taxon>Bacillati</taxon>
        <taxon>Actinomycetota</taxon>
        <taxon>Actinomycetes</taxon>
        <taxon>Glycomycetales</taxon>
        <taxon>Glycomycetaceae</taxon>
        <taxon>Glycomyces</taxon>
    </lineage>
</organism>
<keyword evidence="3" id="KW-1185">Reference proteome</keyword>
<gene>
    <name evidence="2" type="ORF">ACFQS3_00430</name>
</gene>